<protein>
    <recommendedName>
        <fullName evidence="8">Sorting nexin-4</fullName>
    </recommendedName>
    <alternativeName>
        <fullName evidence="9">Autophagy-related protein 24</fullName>
    </alternativeName>
</protein>
<evidence type="ECO:0000256" key="8">
    <source>
        <dbReference type="ARBA" id="ARBA00040748"/>
    </source>
</evidence>
<dbReference type="Proteomes" id="UP001140172">
    <property type="component" value="Unassembled WGS sequence"/>
</dbReference>
<evidence type="ECO:0000256" key="1">
    <source>
        <dbReference type="ARBA" id="ARBA00004184"/>
    </source>
</evidence>
<dbReference type="GO" id="GO:0005769">
    <property type="term" value="C:early endosome"/>
    <property type="evidence" value="ECO:0007669"/>
    <property type="project" value="TreeGrafter"/>
</dbReference>
<evidence type="ECO:0000256" key="5">
    <source>
        <dbReference type="ARBA" id="ARBA00022490"/>
    </source>
</evidence>
<dbReference type="GO" id="GO:0015031">
    <property type="term" value="P:protein transport"/>
    <property type="evidence" value="ECO:0007669"/>
    <property type="project" value="TreeGrafter"/>
</dbReference>
<evidence type="ECO:0000256" key="3">
    <source>
        <dbReference type="ARBA" id="ARBA00010883"/>
    </source>
</evidence>
<feature type="compositionally biased region" description="Low complexity" evidence="11">
    <location>
        <begin position="35"/>
        <end position="59"/>
    </location>
</feature>
<dbReference type="GO" id="GO:0000422">
    <property type="term" value="P:autophagy of mitochondrion"/>
    <property type="evidence" value="ECO:0007669"/>
    <property type="project" value="TreeGrafter"/>
</dbReference>
<dbReference type="PANTHER" id="PTHR45949:SF2">
    <property type="entry name" value="SORTING NEXIN-4"/>
    <property type="match status" value="1"/>
</dbReference>
<keyword evidence="14" id="KW-1185">Reference proteome</keyword>
<gene>
    <name evidence="13" type="primary">SNX4</name>
    <name evidence="13" type="ORF">GGI15_000326</name>
</gene>
<dbReference type="InterPro" id="IPR036871">
    <property type="entry name" value="PX_dom_sf"/>
</dbReference>
<organism evidence="13 14">
    <name type="scientific">Coemansia interrupta</name>
    <dbReference type="NCBI Taxonomy" id="1126814"/>
    <lineage>
        <taxon>Eukaryota</taxon>
        <taxon>Fungi</taxon>
        <taxon>Fungi incertae sedis</taxon>
        <taxon>Zoopagomycota</taxon>
        <taxon>Kickxellomycotina</taxon>
        <taxon>Kickxellomycetes</taxon>
        <taxon>Kickxellales</taxon>
        <taxon>Kickxellaceae</taxon>
        <taxon>Coemansia</taxon>
    </lineage>
</organism>
<evidence type="ECO:0000256" key="4">
    <source>
        <dbReference type="ARBA" id="ARBA00022448"/>
    </source>
</evidence>
<evidence type="ECO:0000256" key="9">
    <source>
        <dbReference type="ARBA" id="ARBA00041273"/>
    </source>
</evidence>
<keyword evidence="7" id="KW-0472">Membrane</keyword>
<accession>A0A9W8HKI1</accession>
<evidence type="ECO:0000256" key="7">
    <source>
        <dbReference type="ARBA" id="ARBA00023136"/>
    </source>
</evidence>
<feature type="region of interest" description="Disordered" evidence="11">
    <location>
        <begin position="31"/>
        <end position="157"/>
    </location>
</feature>
<dbReference type="GO" id="GO:0032456">
    <property type="term" value="P:endocytic recycling"/>
    <property type="evidence" value="ECO:0007669"/>
    <property type="project" value="TreeGrafter"/>
</dbReference>
<sequence length="537" mass="60085">MQESEFNSVIWDTKAAGNHEEGAAAAFGPLTHNQASSPLADNSSSSNNNSNGSTSALAAPFSGLGGSSQDSMDDGDLDNSRHFGGSVAYSSNLAESSSRPNRERIDAADGHDNAAGEASTSSAAIRENGSDASTGSADVETEVTVSQPRKEGEGTSNPYITYLVTTTRRNKQTKELRRYALRRRFQDFLWLHDQLDKQFVACATPPLPGKHRMEYLTGDRFSEDFVNKRKHGLERFLRRVILHPSLRASQHLTVFLEAKDWSSEYELKQKSENGVLDTIGDTLLNTFSKVRKRDERFVEMHDTISRLSENLMRTQKLYLRVTKRQQDLQQAYEELGTGLIDLGDIETGMTLALVEAGNALKAHHLALRQLAENTEDLFLGEIEEYISYCEAYMELLKMRDQKQAEFEDLTEYLQQTVSERERLTNHQSAVGVSAVTNFIKGKVRDLRGVDPAISRQQRIENLAERITELESAVDASREDSSIFSELVATEYEIFGIIKQHDFKRAFSALAASHILFFSKAVDIWKAVIPELEKLPVD</sequence>
<evidence type="ECO:0000256" key="6">
    <source>
        <dbReference type="ARBA" id="ARBA00023121"/>
    </source>
</evidence>
<dbReference type="InterPro" id="IPR001683">
    <property type="entry name" value="PX_dom"/>
</dbReference>
<dbReference type="SUPFAM" id="SSF64268">
    <property type="entry name" value="PX domain"/>
    <property type="match status" value="1"/>
</dbReference>
<evidence type="ECO:0000313" key="14">
    <source>
        <dbReference type="Proteomes" id="UP001140172"/>
    </source>
</evidence>
<dbReference type="GO" id="GO:0061709">
    <property type="term" value="P:reticulophagy"/>
    <property type="evidence" value="ECO:0007669"/>
    <property type="project" value="TreeGrafter"/>
</dbReference>
<comment type="subcellular location">
    <subcellularLocation>
        <location evidence="2">Cytoplasm</location>
    </subcellularLocation>
    <subcellularLocation>
        <location evidence="1">Endomembrane system</location>
        <topology evidence="1">Peripheral membrane protein</topology>
    </subcellularLocation>
</comment>
<dbReference type="SUPFAM" id="SSF103657">
    <property type="entry name" value="BAR/IMD domain-like"/>
    <property type="match status" value="1"/>
</dbReference>
<proteinExistence type="inferred from homology"/>
<evidence type="ECO:0000313" key="13">
    <source>
        <dbReference type="EMBL" id="KAJ2787907.1"/>
    </source>
</evidence>
<keyword evidence="10" id="KW-0175">Coiled coil</keyword>
<dbReference type="PANTHER" id="PTHR45949">
    <property type="entry name" value="SORTING NEXIN-4"/>
    <property type="match status" value="1"/>
</dbReference>
<feature type="domain" description="PX" evidence="12">
    <location>
        <begin position="140"/>
        <end position="263"/>
    </location>
</feature>
<dbReference type="GO" id="GO:0000407">
    <property type="term" value="C:phagophore assembly site"/>
    <property type="evidence" value="ECO:0007669"/>
    <property type="project" value="TreeGrafter"/>
</dbReference>
<dbReference type="GO" id="GO:0035091">
    <property type="term" value="F:phosphatidylinositol binding"/>
    <property type="evidence" value="ECO:0007669"/>
    <property type="project" value="InterPro"/>
</dbReference>
<dbReference type="OrthoDB" id="205639at2759"/>
<reference evidence="13" key="1">
    <citation type="submission" date="2022-07" db="EMBL/GenBank/DDBJ databases">
        <title>Phylogenomic reconstructions and comparative analyses of Kickxellomycotina fungi.</title>
        <authorList>
            <person name="Reynolds N.K."/>
            <person name="Stajich J.E."/>
            <person name="Barry K."/>
            <person name="Grigoriev I.V."/>
            <person name="Crous P."/>
            <person name="Smith M.E."/>
        </authorList>
    </citation>
    <scope>NUCLEOTIDE SEQUENCE</scope>
    <source>
        <strain evidence="13">BCRC 34489</strain>
    </source>
</reference>
<feature type="coiled-coil region" evidence="10">
    <location>
        <begin position="452"/>
        <end position="479"/>
    </location>
</feature>
<keyword evidence="5" id="KW-0963">Cytoplasm</keyword>
<evidence type="ECO:0000259" key="12">
    <source>
        <dbReference type="PROSITE" id="PS50195"/>
    </source>
</evidence>
<dbReference type="GO" id="GO:0034727">
    <property type="term" value="P:piecemeal microautophagy of the nucleus"/>
    <property type="evidence" value="ECO:0007669"/>
    <property type="project" value="TreeGrafter"/>
</dbReference>
<dbReference type="PROSITE" id="PS50195">
    <property type="entry name" value="PX"/>
    <property type="match status" value="1"/>
</dbReference>
<dbReference type="Gene3D" id="1.20.1270.60">
    <property type="entry name" value="Arfaptin homology (AH) domain/BAR domain"/>
    <property type="match status" value="1"/>
</dbReference>
<dbReference type="SMART" id="SM00312">
    <property type="entry name" value="PX"/>
    <property type="match status" value="1"/>
</dbReference>
<evidence type="ECO:0000256" key="11">
    <source>
        <dbReference type="SAM" id="MobiDB-lite"/>
    </source>
</evidence>
<name>A0A9W8HKI1_9FUNG</name>
<comment type="caution">
    <text evidence="13">The sequence shown here is derived from an EMBL/GenBank/DDBJ whole genome shotgun (WGS) entry which is preliminary data.</text>
</comment>
<feature type="compositionally biased region" description="Basic and acidic residues" evidence="11">
    <location>
        <begin position="100"/>
        <end position="114"/>
    </location>
</feature>
<comment type="similarity">
    <text evidence="3">Belongs to the sorting nexin family.</text>
</comment>
<evidence type="ECO:0000256" key="2">
    <source>
        <dbReference type="ARBA" id="ARBA00004496"/>
    </source>
</evidence>
<dbReference type="EMBL" id="JANBUM010000008">
    <property type="protein sequence ID" value="KAJ2787907.1"/>
    <property type="molecule type" value="Genomic_DNA"/>
</dbReference>
<dbReference type="Pfam" id="PF00787">
    <property type="entry name" value="PX"/>
    <property type="match status" value="1"/>
</dbReference>
<dbReference type="AlphaFoldDB" id="A0A9W8HKI1"/>
<feature type="compositionally biased region" description="Polar residues" evidence="11">
    <location>
        <begin position="88"/>
        <end position="99"/>
    </location>
</feature>
<evidence type="ECO:0000256" key="10">
    <source>
        <dbReference type="SAM" id="Coils"/>
    </source>
</evidence>
<keyword evidence="6" id="KW-0446">Lipid-binding</keyword>
<dbReference type="Gene3D" id="3.30.1520.10">
    <property type="entry name" value="Phox-like domain"/>
    <property type="match status" value="1"/>
</dbReference>
<keyword evidence="4" id="KW-0813">Transport</keyword>
<dbReference type="InterPro" id="IPR027267">
    <property type="entry name" value="AH/BAR_dom_sf"/>
</dbReference>